<comment type="caution">
    <text evidence="5">The sequence shown here is derived from an EMBL/GenBank/DDBJ whole genome shotgun (WGS) entry which is preliminary data.</text>
</comment>
<dbReference type="InterPro" id="IPR011705">
    <property type="entry name" value="BACK"/>
</dbReference>
<dbReference type="Gene3D" id="1.25.40.420">
    <property type="match status" value="1"/>
</dbReference>
<dbReference type="PANTHER" id="PTHR45632:SF5">
    <property type="entry name" value="KELCH-LIKE PROTEIN 22"/>
    <property type="match status" value="1"/>
</dbReference>
<dbReference type="PRINTS" id="PR00501">
    <property type="entry name" value="KELCHREPEAT"/>
</dbReference>
<dbReference type="SUPFAM" id="SSF54695">
    <property type="entry name" value="POZ domain"/>
    <property type="match status" value="1"/>
</dbReference>
<evidence type="ECO:0000259" key="4">
    <source>
        <dbReference type="PROSITE" id="PS50097"/>
    </source>
</evidence>
<dbReference type="InterPro" id="IPR000210">
    <property type="entry name" value="BTB/POZ_dom"/>
</dbReference>
<dbReference type="PIRSF" id="PIRSF037037">
    <property type="entry name" value="Kelch-like_protein_gigaxonin"/>
    <property type="match status" value="1"/>
</dbReference>
<dbReference type="PROSITE" id="PS50097">
    <property type="entry name" value="BTB"/>
    <property type="match status" value="1"/>
</dbReference>
<feature type="region of interest" description="Disordered" evidence="3">
    <location>
        <begin position="1"/>
        <end position="25"/>
    </location>
</feature>
<dbReference type="OrthoDB" id="45365at2759"/>
<dbReference type="InterPro" id="IPR015915">
    <property type="entry name" value="Kelch-typ_b-propeller"/>
</dbReference>
<evidence type="ECO:0000256" key="2">
    <source>
        <dbReference type="ARBA" id="ARBA00022737"/>
    </source>
</evidence>
<accession>A0A3M6U1I3</accession>
<dbReference type="Proteomes" id="UP000275408">
    <property type="component" value="Unassembled WGS sequence"/>
</dbReference>
<name>A0A3M6U1I3_POCDA</name>
<dbReference type="Pfam" id="PF01344">
    <property type="entry name" value="Kelch_1"/>
    <property type="match status" value="2"/>
</dbReference>
<protein>
    <recommendedName>
        <fullName evidence="4">BTB domain-containing protein</fullName>
    </recommendedName>
</protein>
<dbReference type="PANTHER" id="PTHR45632">
    <property type="entry name" value="LD33804P"/>
    <property type="match status" value="1"/>
</dbReference>
<dbReference type="SMART" id="SM00612">
    <property type="entry name" value="Kelch"/>
    <property type="match status" value="6"/>
</dbReference>
<evidence type="ECO:0000256" key="3">
    <source>
        <dbReference type="SAM" id="MobiDB-lite"/>
    </source>
</evidence>
<dbReference type="Pfam" id="PF24681">
    <property type="entry name" value="Kelch_KLHDC2_KLHL20_DRC7"/>
    <property type="match status" value="1"/>
</dbReference>
<dbReference type="GO" id="GO:0005737">
    <property type="term" value="C:cytoplasm"/>
    <property type="evidence" value="ECO:0007669"/>
    <property type="project" value="UniProtKB-ARBA"/>
</dbReference>
<organism evidence="5 6">
    <name type="scientific">Pocillopora damicornis</name>
    <name type="common">Cauliflower coral</name>
    <name type="synonym">Millepora damicornis</name>
    <dbReference type="NCBI Taxonomy" id="46731"/>
    <lineage>
        <taxon>Eukaryota</taxon>
        <taxon>Metazoa</taxon>
        <taxon>Cnidaria</taxon>
        <taxon>Anthozoa</taxon>
        <taxon>Hexacorallia</taxon>
        <taxon>Scleractinia</taxon>
        <taxon>Astrocoeniina</taxon>
        <taxon>Pocilloporidae</taxon>
        <taxon>Pocillopora</taxon>
    </lineage>
</organism>
<reference evidence="5 6" key="1">
    <citation type="journal article" date="2018" name="Sci. Rep.">
        <title>Comparative analysis of the Pocillopora damicornis genome highlights role of immune system in coral evolution.</title>
        <authorList>
            <person name="Cunning R."/>
            <person name="Bay R.A."/>
            <person name="Gillette P."/>
            <person name="Baker A.C."/>
            <person name="Traylor-Knowles N."/>
        </authorList>
    </citation>
    <scope>NUCLEOTIDE SEQUENCE [LARGE SCALE GENOMIC DNA]</scope>
    <source>
        <strain evidence="5">RSMAS</strain>
        <tissue evidence="5">Whole animal</tissue>
    </source>
</reference>
<feature type="domain" description="BTB" evidence="4">
    <location>
        <begin position="52"/>
        <end position="119"/>
    </location>
</feature>
<dbReference type="Pfam" id="PF07707">
    <property type="entry name" value="BACK"/>
    <property type="match status" value="1"/>
</dbReference>
<dbReference type="SMART" id="SM00875">
    <property type="entry name" value="BACK"/>
    <property type="match status" value="1"/>
</dbReference>
<keyword evidence="6" id="KW-1185">Reference proteome</keyword>
<keyword evidence="2" id="KW-0677">Repeat</keyword>
<dbReference type="InterPro" id="IPR006652">
    <property type="entry name" value="Kelch_1"/>
</dbReference>
<dbReference type="OMA" id="FAYNEAV"/>
<keyword evidence="1" id="KW-0880">Kelch repeat</keyword>
<proteinExistence type="predicted"/>
<feature type="compositionally biased region" description="Polar residues" evidence="3">
    <location>
        <begin position="11"/>
        <end position="25"/>
    </location>
</feature>
<gene>
    <name evidence="5" type="ORF">pdam_00012600</name>
</gene>
<dbReference type="InterPro" id="IPR011333">
    <property type="entry name" value="SKP1/BTB/POZ_sf"/>
</dbReference>
<dbReference type="SUPFAM" id="SSF117281">
    <property type="entry name" value="Kelch motif"/>
    <property type="match status" value="1"/>
</dbReference>
<dbReference type="EMBL" id="RCHS01002437">
    <property type="protein sequence ID" value="RMX47358.1"/>
    <property type="molecule type" value="Genomic_DNA"/>
</dbReference>
<dbReference type="InterPro" id="IPR017096">
    <property type="entry name" value="BTB-kelch_protein"/>
</dbReference>
<dbReference type="Gene3D" id="2.120.10.80">
    <property type="entry name" value="Kelch-type beta propeller"/>
    <property type="match status" value="2"/>
</dbReference>
<dbReference type="STRING" id="46731.A0A3M6U1I3"/>
<evidence type="ECO:0000313" key="6">
    <source>
        <dbReference type="Proteomes" id="UP000275408"/>
    </source>
</evidence>
<dbReference type="Pfam" id="PF00651">
    <property type="entry name" value="BTB"/>
    <property type="match status" value="1"/>
</dbReference>
<sequence length="583" mass="65462">MDSKRKMKRSGNIQEPSSITDGSESGSMLLRVQHAQSLLTALENMRRQEELCDVELVVAGREIKAHRVILAAVSPYFNAMFTSDVVESKQKVVHLNDLEPLAVQTAVEFAYVARVNITVDNVQSLLTVATLLQMDTLTEKCCYFLENELHPSNCLGIRRFSENHGCFMLSKTAYEYALRNFNHTTQMEEFFQCPLEEVLKLLSEDSLYVRHEEEVYEAALRWVNYKKQERLKAVPQIAETIRFPLMAWEFLVTKVLDDGFIASKGDSCHLFEEARMYHLCPQLRSDIKCGSRFRPRKLYGQAEWIYVMGGEINPGRCTMRTVEKYNPTSNTWCEVSSMSTPRRGLAAAILDGILYVVGGSDGIAALNQVEQYDPSSDKWSPTTSMIEHRSSVGIGVLDSFLYAVGGYNGQVTVNTAERYNPRTGEWNMITEMNTVRSMLGVASLNGQLYAIGGYDGVTDLSSVEFYSNQTNQWQVVSSMKTPRSMAGVTVLNDVLFAVGGCNGQSLESVEIYTPETDTWMIIAPMKEPRSGVGTAVIDGLLYVLGGYNGTDYLNSVEVFHPQKKRWTSATNMKTNRRRFGCCS</sequence>
<dbReference type="AlphaFoldDB" id="A0A3M6U1I3"/>
<dbReference type="SMART" id="SM00225">
    <property type="entry name" value="BTB"/>
    <property type="match status" value="1"/>
</dbReference>
<evidence type="ECO:0000313" key="5">
    <source>
        <dbReference type="EMBL" id="RMX47358.1"/>
    </source>
</evidence>
<evidence type="ECO:0000256" key="1">
    <source>
        <dbReference type="ARBA" id="ARBA00022441"/>
    </source>
</evidence>
<dbReference type="Gene3D" id="3.30.710.10">
    <property type="entry name" value="Potassium Channel Kv1.1, Chain A"/>
    <property type="match status" value="1"/>
</dbReference>
<dbReference type="FunFam" id="1.25.40.420:FF:000001">
    <property type="entry name" value="Kelch-like family member 12"/>
    <property type="match status" value="1"/>
</dbReference>